<gene>
    <name evidence="1" type="ORF">CITCOLO1_LOCUS17072</name>
</gene>
<evidence type="ECO:0000313" key="1">
    <source>
        <dbReference type="EMBL" id="CAK9324826.1"/>
    </source>
</evidence>
<dbReference type="Proteomes" id="UP001642487">
    <property type="component" value="Chromosome 6"/>
</dbReference>
<organism evidence="1 2">
    <name type="scientific">Citrullus colocynthis</name>
    <name type="common">colocynth</name>
    <dbReference type="NCBI Taxonomy" id="252529"/>
    <lineage>
        <taxon>Eukaryota</taxon>
        <taxon>Viridiplantae</taxon>
        <taxon>Streptophyta</taxon>
        <taxon>Embryophyta</taxon>
        <taxon>Tracheophyta</taxon>
        <taxon>Spermatophyta</taxon>
        <taxon>Magnoliopsida</taxon>
        <taxon>eudicotyledons</taxon>
        <taxon>Gunneridae</taxon>
        <taxon>Pentapetalae</taxon>
        <taxon>rosids</taxon>
        <taxon>fabids</taxon>
        <taxon>Cucurbitales</taxon>
        <taxon>Cucurbitaceae</taxon>
        <taxon>Benincaseae</taxon>
        <taxon>Citrullus</taxon>
    </lineage>
</organism>
<proteinExistence type="predicted"/>
<sequence>MRACFSKLQSKNLSPTIELLSFLPCFFQKHMVTFVLMNHRTKPWNHLASSIRK</sequence>
<evidence type="ECO:0000313" key="2">
    <source>
        <dbReference type="Proteomes" id="UP001642487"/>
    </source>
</evidence>
<reference evidence="1 2" key="1">
    <citation type="submission" date="2024-03" db="EMBL/GenBank/DDBJ databases">
        <authorList>
            <person name="Gkanogiannis A."/>
            <person name="Becerra Lopez-Lavalle L."/>
        </authorList>
    </citation>
    <scope>NUCLEOTIDE SEQUENCE [LARGE SCALE GENOMIC DNA]</scope>
</reference>
<accession>A0ABP0YWU5</accession>
<protein>
    <submittedName>
        <fullName evidence="1">Uncharacterized protein</fullName>
    </submittedName>
</protein>
<dbReference type="EMBL" id="OZ021740">
    <property type="protein sequence ID" value="CAK9324826.1"/>
    <property type="molecule type" value="Genomic_DNA"/>
</dbReference>
<keyword evidence="2" id="KW-1185">Reference proteome</keyword>
<name>A0ABP0YWU5_9ROSI</name>